<evidence type="ECO:0000313" key="6">
    <source>
        <dbReference type="Proteomes" id="UP001158644"/>
    </source>
</evidence>
<proteinExistence type="predicted"/>
<evidence type="ECO:0000259" key="2">
    <source>
        <dbReference type="Pfam" id="PF08751"/>
    </source>
</evidence>
<protein>
    <submittedName>
        <fullName evidence="3">ATP-dependent RecD-like DNA helicase</fullName>
        <ecNumber evidence="3">3.6.4.12</ecNumber>
    </submittedName>
    <submittedName>
        <fullName evidence="4">Relaxase domain-containing protein</fullName>
    </submittedName>
</protein>
<dbReference type="Proteomes" id="UP000507140">
    <property type="component" value="Unassembled WGS sequence"/>
</dbReference>
<dbReference type="EMBL" id="JAOBZK010000050">
    <property type="protein sequence ID" value="MDH1181262.1"/>
    <property type="molecule type" value="Genomic_DNA"/>
</dbReference>
<comment type="caution">
    <text evidence="4">The sequence shown here is derived from an EMBL/GenBank/DDBJ whole genome shotgun (WGS) entry which is preliminary data.</text>
</comment>
<dbReference type="Gene3D" id="3.40.50.300">
    <property type="entry name" value="P-loop containing nucleotide triphosphate hydrolases"/>
    <property type="match status" value="2"/>
</dbReference>
<gene>
    <name evidence="3" type="primary">recD2</name>
    <name evidence="3" type="ORF">LMG3415_01491</name>
    <name evidence="4" type="ORF">N5C72_24565</name>
</gene>
<accession>A0ABD4Z0F8</accession>
<dbReference type="InterPro" id="IPR027417">
    <property type="entry name" value="P-loop_NTPase"/>
</dbReference>
<dbReference type="SUPFAM" id="SSF52540">
    <property type="entry name" value="P-loop containing nucleoside triphosphate hydrolases"/>
    <property type="match status" value="2"/>
</dbReference>
<evidence type="ECO:0000313" key="5">
    <source>
        <dbReference type="Proteomes" id="UP000507140"/>
    </source>
</evidence>
<keyword evidence="5" id="KW-1185">Reference proteome</keyword>
<evidence type="ECO:0000313" key="3">
    <source>
        <dbReference type="EMBL" id="CAB3841912.1"/>
    </source>
</evidence>
<feature type="domain" description="TrwC relaxase" evidence="2">
    <location>
        <begin position="13"/>
        <end position="292"/>
    </location>
</feature>
<dbReference type="Proteomes" id="UP001158644">
    <property type="component" value="Unassembled WGS sequence"/>
</dbReference>
<dbReference type="InterPro" id="IPR014862">
    <property type="entry name" value="TrwC"/>
</dbReference>
<dbReference type="SUPFAM" id="SSF55464">
    <property type="entry name" value="Origin of replication-binding domain, RBD-like"/>
    <property type="match status" value="1"/>
</dbReference>
<evidence type="ECO:0000313" key="4">
    <source>
        <dbReference type="EMBL" id="MDH1181262.1"/>
    </source>
</evidence>
<dbReference type="GO" id="GO:0016787">
    <property type="term" value="F:hydrolase activity"/>
    <property type="evidence" value="ECO:0007669"/>
    <property type="project" value="UniProtKB-KW"/>
</dbReference>
<dbReference type="Pfam" id="PF08751">
    <property type="entry name" value="TrwC"/>
    <property type="match status" value="1"/>
</dbReference>
<feature type="region of interest" description="Disordered" evidence="1">
    <location>
        <begin position="294"/>
        <end position="331"/>
    </location>
</feature>
<dbReference type="RefSeq" id="WP_152385231.1">
    <property type="nucleotide sequence ID" value="NZ_CADIKR010000001.1"/>
</dbReference>
<feature type="compositionally biased region" description="Basic and acidic residues" evidence="1">
    <location>
        <begin position="302"/>
        <end position="311"/>
    </location>
</feature>
<sequence length="967" mass="105869">MISLKTIHRSAATKASHYYADQKDDYYSRDGTAAQWQGKAAAALGLTGSIQQEEFLRALRGDFGSDVTLSRSVRLDAKARAALDMTFSPPKSVSIQALAGKDSSVIEAHDQAVTKALEFLEHELLRARHTEKGITTSERTGNAAIAKFRHETARPTEGAYSDPQLHTHALLMNVTQRADGTWVATSNDDIYRLKSMVESVYHAELASALEKAGHQIRYQGKSLELAHITRDQIESFSKRSQDINAELAAIGETRGTASRALKQTIALKTRLDKVPEITRDELQKDWERQVTELGIELGGTKRPRDKEKDVAQEPGDMGPRSSSVPRAGDLSPPAAALLADECVRWAIKHHTERESVMDGHEMLKTALRRSHGTGVKLADLKGAVKRFLDRGHLILGTLQYRHARDRDGAGMSRAAMVSALVEGGMNKRLAEEQIRKSIARGEYVLTGARYTTQSAREREKRILQIEREGRDKVAPILQVDAAKTALADKKLKPGQLAAASLILTTPHRFVGVQGLAGTGKSHMLAQVKEAAETAGYRVQAVASYGKQIEALRELGMEARTVASVLEARQKDRFQLDAKTVLVIDEAGVVPARIMERLMKMAEADGARVVMLGDTGQTKAIEAGRPFHQLQAAGMETSLMGDIIRQKSPELKAAVELAAAGNASASLAVLDGKLEAVHSIDDNGARYDAIASKYASLDADERRETLIVTGTNDSRNALNEATHQALGLSGRGFDFNLLTRRDTTQAERRVAKYYIAGDILQPERDYKAGNLRQTEMYRVIGLAPDKPNDLVVEHVITGERTQFNPGRAAKLSVYEPVQAELSAGDWVRVTRNNAKLDLVNGGRFEVLAVTPTSVTIGGGGRRLTLDAATGPLHLDRAYATTSHSAQGLTCDRALINAESFSRTTQRDVYYVAISRARHQTEIYTNDISELAGVVDRLEEKTAALDIGLETTRPWRLHKAPTAMEHHTK</sequence>
<dbReference type="InterPro" id="IPR014059">
    <property type="entry name" value="TraI/TrwC_relax"/>
</dbReference>
<evidence type="ECO:0000256" key="1">
    <source>
        <dbReference type="SAM" id="MobiDB-lite"/>
    </source>
</evidence>
<dbReference type="Pfam" id="PF13604">
    <property type="entry name" value="AAA_30"/>
    <property type="match status" value="1"/>
</dbReference>
<dbReference type="EMBL" id="CADIKR010000001">
    <property type="protein sequence ID" value="CAB3841912.1"/>
    <property type="molecule type" value="Genomic_DNA"/>
</dbReference>
<organism evidence="4 6">
    <name type="scientific">Achromobacter mucicolens</name>
    <dbReference type="NCBI Taxonomy" id="1389922"/>
    <lineage>
        <taxon>Bacteria</taxon>
        <taxon>Pseudomonadati</taxon>
        <taxon>Pseudomonadota</taxon>
        <taxon>Betaproteobacteria</taxon>
        <taxon>Burkholderiales</taxon>
        <taxon>Alcaligenaceae</taxon>
        <taxon>Achromobacter</taxon>
    </lineage>
</organism>
<dbReference type="GO" id="GO:0003678">
    <property type="term" value="F:DNA helicase activity"/>
    <property type="evidence" value="ECO:0007669"/>
    <property type="project" value="UniProtKB-EC"/>
</dbReference>
<dbReference type="NCBIfam" id="TIGR02686">
    <property type="entry name" value="relax_trwC"/>
    <property type="match status" value="1"/>
</dbReference>
<reference evidence="3 5" key="1">
    <citation type="submission" date="2020-04" db="EMBL/GenBank/DDBJ databases">
        <authorList>
            <person name="De Canck E."/>
        </authorList>
    </citation>
    <scope>NUCLEOTIDE SEQUENCE [LARGE SCALE GENOMIC DNA]</scope>
    <source>
        <strain evidence="3 5">LMG 3415</strain>
    </source>
</reference>
<name>A0ABD4Z0F8_9BURK</name>
<dbReference type="CDD" id="cd18809">
    <property type="entry name" value="SF1_C_RecD"/>
    <property type="match status" value="1"/>
</dbReference>
<dbReference type="NCBIfam" id="NF041492">
    <property type="entry name" value="MobF"/>
    <property type="match status" value="1"/>
</dbReference>
<dbReference type="CDD" id="cd17933">
    <property type="entry name" value="DEXSc_RecD-like"/>
    <property type="match status" value="1"/>
</dbReference>
<keyword evidence="3" id="KW-0378">Hydrolase</keyword>
<dbReference type="AlphaFoldDB" id="A0ABD4Z0F8"/>
<reference evidence="4 6" key="2">
    <citation type="submission" date="2022-09" db="EMBL/GenBank/DDBJ databases">
        <title>Intensive care unit water sources are persistently colonized with multi-drug resistant bacteria and are the site of extensive horizontal gene transfer of antibiotic resistance genes.</title>
        <authorList>
            <person name="Diorio-Toth L."/>
        </authorList>
    </citation>
    <scope>NUCLEOTIDE SEQUENCE [LARGE SCALE GENOMIC DNA]</scope>
    <source>
        <strain evidence="4 6">GD03967</strain>
    </source>
</reference>
<dbReference type="EC" id="3.6.4.12" evidence="3"/>